<proteinExistence type="predicted"/>
<protein>
    <submittedName>
        <fullName evidence="2">Uncharacterized protein</fullName>
    </submittedName>
</protein>
<evidence type="ECO:0000256" key="1">
    <source>
        <dbReference type="SAM" id="MobiDB-lite"/>
    </source>
</evidence>
<feature type="region of interest" description="Disordered" evidence="1">
    <location>
        <begin position="301"/>
        <end position="325"/>
    </location>
</feature>
<evidence type="ECO:0000313" key="3">
    <source>
        <dbReference type="Proteomes" id="UP000000305"/>
    </source>
</evidence>
<dbReference type="Proteomes" id="UP000000305">
    <property type="component" value="Unassembled WGS sequence"/>
</dbReference>
<dbReference type="KEGG" id="dpx:DAPPUDRAFT_112278"/>
<name>E9HBI5_DAPPU</name>
<dbReference type="AlphaFoldDB" id="E9HBI5"/>
<accession>E9HBI5</accession>
<sequence>MGLTLKLGTRKKLLSFLQNLGKSISILDSVTQALQLPTSTPTQDGPAATTPTKVYVPAASASTGVYESAATPTAEACNMQQLCYISINWSLTSTEVYECAATATAEANMQQIFTSASTGFYVPDASTPTEAHIQHLVSASTGVSVPFACTPTEAYMQQLVQASTITTIVRDATIEEILLLPTDDCVTITFDPAANRLRSLLAACKINFLEIMLKSVKEKIIVNSSQKMKKLSSPSQIAKYCWIVSYNRIKTEMAAAIVSAFPCLGIKEGDNVKHDHYFHPRAGGFLETRLKTLRKFLPLADRKRKAASSPKQTPRKVKPKGHHLDKTSEFDCELAVNQPNIQQMKFKVRLMQTLPPNYQNIFTETYFYRQIQHNSQELKTTKDFFDSNPRIADTDNRRLMSFI</sequence>
<dbReference type="HOGENOM" id="CLU_683840_0_0_1"/>
<organism evidence="2 3">
    <name type="scientific">Daphnia pulex</name>
    <name type="common">Water flea</name>
    <dbReference type="NCBI Taxonomy" id="6669"/>
    <lineage>
        <taxon>Eukaryota</taxon>
        <taxon>Metazoa</taxon>
        <taxon>Ecdysozoa</taxon>
        <taxon>Arthropoda</taxon>
        <taxon>Crustacea</taxon>
        <taxon>Branchiopoda</taxon>
        <taxon>Diplostraca</taxon>
        <taxon>Cladocera</taxon>
        <taxon>Anomopoda</taxon>
        <taxon>Daphniidae</taxon>
        <taxon>Daphnia</taxon>
    </lineage>
</organism>
<evidence type="ECO:0000313" key="2">
    <source>
        <dbReference type="EMBL" id="EFX70910.1"/>
    </source>
</evidence>
<dbReference type="OrthoDB" id="7760234at2759"/>
<dbReference type="EMBL" id="GL732616">
    <property type="protein sequence ID" value="EFX70910.1"/>
    <property type="molecule type" value="Genomic_DNA"/>
</dbReference>
<gene>
    <name evidence="2" type="ORF">DAPPUDRAFT_112278</name>
</gene>
<dbReference type="InParanoid" id="E9HBI5"/>
<reference evidence="2 3" key="1">
    <citation type="journal article" date="2011" name="Science">
        <title>The ecoresponsive genome of Daphnia pulex.</title>
        <authorList>
            <person name="Colbourne J.K."/>
            <person name="Pfrender M.E."/>
            <person name="Gilbert D."/>
            <person name="Thomas W.K."/>
            <person name="Tucker A."/>
            <person name="Oakley T.H."/>
            <person name="Tokishita S."/>
            <person name="Aerts A."/>
            <person name="Arnold G.J."/>
            <person name="Basu M.K."/>
            <person name="Bauer D.J."/>
            <person name="Caceres C.E."/>
            <person name="Carmel L."/>
            <person name="Casola C."/>
            <person name="Choi J.H."/>
            <person name="Detter J.C."/>
            <person name="Dong Q."/>
            <person name="Dusheyko S."/>
            <person name="Eads B.D."/>
            <person name="Frohlich T."/>
            <person name="Geiler-Samerotte K.A."/>
            <person name="Gerlach D."/>
            <person name="Hatcher P."/>
            <person name="Jogdeo S."/>
            <person name="Krijgsveld J."/>
            <person name="Kriventseva E.V."/>
            <person name="Kultz D."/>
            <person name="Laforsch C."/>
            <person name="Lindquist E."/>
            <person name="Lopez J."/>
            <person name="Manak J.R."/>
            <person name="Muller J."/>
            <person name="Pangilinan J."/>
            <person name="Patwardhan R.P."/>
            <person name="Pitluck S."/>
            <person name="Pritham E.J."/>
            <person name="Rechtsteiner A."/>
            <person name="Rho M."/>
            <person name="Rogozin I.B."/>
            <person name="Sakarya O."/>
            <person name="Salamov A."/>
            <person name="Schaack S."/>
            <person name="Shapiro H."/>
            <person name="Shiga Y."/>
            <person name="Skalitzky C."/>
            <person name="Smith Z."/>
            <person name="Souvorov A."/>
            <person name="Sung W."/>
            <person name="Tang Z."/>
            <person name="Tsuchiya D."/>
            <person name="Tu H."/>
            <person name="Vos H."/>
            <person name="Wang M."/>
            <person name="Wolf Y.I."/>
            <person name="Yamagata H."/>
            <person name="Yamada T."/>
            <person name="Ye Y."/>
            <person name="Shaw J.R."/>
            <person name="Andrews J."/>
            <person name="Crease T.J."/>
            <person name="Tang H."/>
            <person name="Lucas S.M."/>
            <person name="Robertson H.M."/>
            <person name="Bork P."/>
            <person name="Koonin E.V."/>
            <person name="Zdobnov E.M."/>
            <person name="Grigoriev I.V."/>
            <person name="Lynch M."/>
            <person name="Boore J.L."/>
        </authorList>
    </citation>
    <scope>NUCLEOTIDE SEQUENCE [LARGE SCALE GENOMIC DNA]</scope>
</reference>
<keyword evidence="3" id="KW-1185">Reference proteome</keyword>